<dbReference type="GO" id="GO:0003723">
    <property type="term" value="F:RNA binding"/>
    <property type="evidence" value="ECO:0007669"/>
    <property type="project" value="InterPro"/>
</dbReference>
<evidence type="ECO:0000256" key="16">
    <source>
        <dbReference type="ARBA" id="ARBA00023268"/>
    </source>
</evidence>
<evidence type="ECO:0000256" key="19">
    <source>
        <dbReference type="ARBA" id="ARBA00049360"/>
    </source>
</evidence>
<sequence length="356" mass="40155">MSVILALFYRAKCHLTFNFCTVRMSKCKRWCFTSFEDAEPVFDGGVHEYLIYGRETCPDTARPHWQGYICFNNRTTLAGCKRFLPSAHFERAKGTPLEASNYCKKDGDYKEYGILPTTTGRASVFGDALAKAESGDIDAIKTLYPGVYIRYKANILSSIKFSVEQLDSSCGVWICGPPRCGKDYSVRSLVSVYVKSCNKWWDGYRNEENVLISDVEPDQCKWLGYFLKIWMDCYAFNAEIKGGSMLIRPKKIFVTSNFTLEDCFNGETLNAIRSRCNVYNLFTTPPTVEKRVNPVAPEIVLSLLKENENGVVVKACSTSPDVVSTEQLLEQQPQAGTENPRSQSPIFQASKKTKSN</sequence>
<keyword evidence="10" id="KW-0479">Metal-binding</keyword>
<evidence type="ECO:0000256" key="9">
    <source>
        <dbReference type="ARBA" id="ARBA00022722"/>
    </source>
</evidence>
<dbReference type="GO" id="GO:0006260">
    <property type="term" value="P:DNA replication"/>
    <property type="evidence" value="ECO:0007669"/>
    <property type="project" value="UniProtKB-KW"/>
</dbReference>
<evidence type="ECO:0000256" key="2">
    <source>
        <dbReference type="ARBA" id="ARBA00004147"/>
    </source>
</evidence>
<accession>A0A8A4XC94</accession>
<evidence type="ECO:0000256" key="13">
    <source>
        <dbReference type="ARBA" id="ARBA00022801"/>
    </source>
</evidence>
<dbReference type="GO" id="GO:0046872">
    <property type="term" value="F:metal ion binding"/>
    <property type="evidence" value="ECO:0007669"/>
    <property type="project" value="UniProtKB-KW"/>
</dbReference>
<dbReference type="PROSITE" id="PS52020">
    <property type="entry name" value="CRESS_DNA_REP"/>
    <property type="match status" value="1"/>
</dbReference>
<dbReference type="SUPFAM" id="SSF52540">
    <property type="entry name" value="P-loop containing nucleoside triphosphate hydrolases"/>
    <property type="match status" value="1"/>
</dbReference>
<evidence type="ECO:0000256" key="15">
    <source>
        <dbReference type="ARBA" id="ARBA00023125"/>
    </source>
</evidence>
<dbReference type="GO" id="GO:0016787">
    <property type="term" value="F:hydrolase activity"/>
    <property type="evidence" value="ECO:0007669"/>
    <property type="project" value="UniProtKB-KW"/>
</dbReference>
<dbReference type="InterPro" id="IPR000605">
    <property type="entry name" value="Helicase_SF3_ssDNA/RNA_vir"/>
</dbReference>
<keyword evidence="15" id="KW-0238">DNA-binding</keyword>
<evidence type="ECO:0000256" key="10">
    <source>
        <dbReference type="ARBA" id="ARBA00022723"/>
    </source>
</evidence>
<evidence type="ECO:0000256" key="14">
    <source>
        <dbReference type="ARBA" id="ARBA00023124"/>
    </source>
</evidence>
<dbReference type="GO" id="GO:0003724">
    <property type="term" value="F:RNA helicase activity"/>
    <property type="evidence" value="ECO:0007669"/>
    <property type="project" value="InterPro"/>
</dbReference>
<keyword evidence="12" id="KW-0255">Endonuclease</keyword>
<feature type="domain" description="CRESS-DNA virus Rep endonuclease" evidence="21">
    <location>
        <begin position="24"/>
        <end position="115"/>
    </location>
</feature>
<evidence type="ECO:0000256" key="3">
    <source>
        <dbReference type="ARBA" id="ARBA00008545"/>
    </source>
</evidence>
<keyword evidence="8" id="KW-0235">DNA replication</keyword>
<keyword evidence="13" id="KW-0378">Hydrolase</keyword>
<evidence type="ECO:0000256" key="1">
    <source>
        <dbReference type="ARBA" id="ARBA00001936"/>
    </source>
</evidence>
<evidence type="ECO:0000259" key="21">
    <source>
        <dbReference type="PROSITE" id="PS52020"/>
    </source>
</evidence>
<dbReference type="GO" id="GO:0042025">
    <property type="term" value="C:host cell nucleus"/>
    <property type="evidence" value="ECO:0007669"/>
    <property type="project" value="UniProtKB-SubCell"/>
</dbReference>
<dbReference type="GO" id="GO:0004519">
    <property type="term" value="F:endonuclease activity"/>
    <property type="evidence" value="ECO:0007669"/>
    <property type="project" value="UniProtKB-KW"/>
</dbReference>
<comment type="subcellular location">
    <subcellularLocation>
        <location evidence="2">Host nucleus</location>
    </subcellularLocation>
</comment>
<dbReference type="Gene3D" id="3.40.50.300">
    <property type="entry name" value="P-loop containing nucleotide triphosphate hydrolases"/>
    <property type="match status" value="1"/>
</dbReference>
<keyword evidence="16" id="KW-0511">Multifunctional enzyme</keyword>
<organism evidence="22">
    <name type="scientific">Cecropis daurica CRESS-DNA-virus sp</name>
    <dbReference type="NCBI Taxonomy" id="2815023"/>
    <lineage>
        <taxon>Viruses</taxon>
        <taxon>Monodnaviria</taxon>
        <taxon>Shotokuvirae</taxon>
        <taxon>Cressdnaviricota</taxon>
    </lineage>
</organism>
<protein>
    <recommendedName>
        <fullName evidence="4">Replication-associated protein</fullName>
    </recommendedName>
    <alternativeName>
        <fullName evidence="17">ATP-dependent helicase Rep</fullName>
    </alternativeName>
    <alternativeName>
        <fullName evidence="18">RepP</fullName>
    </alternativeName>
</protein>
<evidence type="ECO:0000256" key="11">
    <source>
        <dbReference type="ARBA" id="ARBA00022741"/>
    </source>
</evidence>
<reference evidence="22" key="1">
    <citation type="submission" date="2020-10" db="EMBL/GenBank/DDBJ databases">
        <title>CRESS DNA virus dark matter in the feces of wild birds.</title>
        <authorList>
            <person name="Yang S."/>
            <person name="Zhang W."/>
        </authorList>
    </citation>
    <scope>NUCLEOTIDE SEQUENCE</scope>
    <source>
        <strain evidence="22">Swa134usv1</strain>
    </source>
</reference>
<evidence type="ECO:0000256" key="20">
    <source>
        <dbReference type="SAM" id="MobiDB-lite"/>
    </source>
</evidence>
<dbReference type="Gene3D" id="3.40.1310.20">
    <property type="match status" value="1"/>
</dbReference>
<evidence type="ECO:0000256" key="5">
    <source>
        <dbReference type="ARBA" id="ARBA00022562"/>
    </source>
</evidence>
<evidence type="ECO:0000256" key="6">
    <source>
        <dbReference type="ARBA" id="ARBA00022679"/>
    </source>
</evidence>
<evidence type="ECO:0000256" key="4">
    <source>
        <dbReference type="ARBA" id="ARBA00014531"/>
    </source>
</evidence>
<keyword evidence="7" id="KW-0548">Nucleotidyltransferase</keyword>
<dbReference type="GO" id="GO:0016779">
    <property type="term" value="F:nucleotidyltransferase activity"/>
    <property type="evidence" value="ECO:0007669"/>
    <property type="project" value="UniProtKB-KW"/>
</dbReference>
<keyword evidence="9" id="KW-0540">Nuclease</keyword>
<evidence type="ECO:0000256" key="7">
    <source>
        <dbReference type="ARBA" id="ARBA00022695"/>
    </source>
</evidence>
<comment type="catalytic activity">
    <reaction evidence="19">
        <text>ATP + H2O = ADP + phosphate + H(+)</text>
        <dbReference type="Rhea" id="RHEA:13065"/>
        <dbReference type="ChEBI" id="CHEBI:15377"/>
        <dbReference type="ChEBI" id="CHEBI:15378"/>
        <dbReference type="ChEBI" id="CHEBI:30616"/>
        <dbReference type="ChEBI" id="CHEBI:43474"/>
        <dbReference type="ChEBI" id="CHEBI:456216"/>
    </reaction>
</comment>
<evidence type="ECO:0000256" key="17">
    <source>
        <dbReference type="ARBA" id="ARBA00030754"/>
    </source>
</evidence>
<feature type="region of interest" description="Disordered" evidence="20">
    <location>
        <begin position="328"/>
        <end position="356"/>
    </location>
</feature>
<feature type="compositionally biased region" description="Polar residues" evidence="20">
    <location>
        <begin position="328"/>
        <end position="347"/>
    </location>
</feature>
<evidence type="ECO:0000313" key="22">
    <source>
        <dbReference type="EMBL" id="QTE03452.1"/>
    </source>
</evidence>
<dbReference type="EMBL" id="MW182799">
    <property type="protein sequence ID" value="QTE03452.1"/>
    <property type="molecule type" value="Genomic_DNA"/>
</dbReference>
<evidence type="ECO:0000256" key="12">
    <source>
        <dbReference type="ARBA" id="ARBA00022759"/>
    </source>
</evidence>
<proteinExistence type="inferred from homology"/>
<dbReference type="InterPro" id="IPR027417">
    <property type="entry name" value="P-loop_NTPase"/>
</dbReference>
<keyword evidence="14" id="KW-0190">Covalent protein-DNA linkage</keyword>
<keyword evidence="6" id="KW-0808">Transferase</keyword>
<comment type="cofactor">
    <cofactor evidence="1">
        <name>Mn(2+)</name>
        <dbReference type="ChEBI" id="CHEBI:29035"/>
    </cofactor>
</comment>
<dbReference type="Pfam" id="PF02407">
    <property type="entry name" value="Viral_Rep"/>
    <property type="match status" value="1"/>
</dbReference>
<name>A0A8A4XC94_9VIRU</name>
<keyword evidence="5" id="KW-1048">Host nucleus</keyword>
<comment type="similarity">
    <text evidence="3">Belongs to the nanoviruses/circoviruses replication-associated protein family.</text>
</comment>
<keyword evidence="11" id="KW-0547">Nucleotide-binding</keyword>
<evidence type="ECO:0000256" key="18">
    <source>
        <dbReference type="ARBA" id="ARBA00032243"/>
    </source>
</evidence>
<dbReference type="InterPro" id="IPR049912">
    <property type="entry name" value="CRESS_DNA_REP"/>
</dbReference>
<evidence type="ECO:0000256" key="8">
    <source>
        <dbReference type="ARBA" id="ARBA00022705"/>
    </source>
</evidence>
<dbReference type="GO" id="GO:0000166">
    <property type="term" value="F:nucleotide binding"/>
    <property type="evidence" value="ECO:0007669"/>
    <property type="project" value="UniProtKB-KW"/>
</dbReference>
<dbReference type="GO" id="GO:0003677">
    <property type="term" value="F:DNA binding"/>
    <property type="evidence" value="ECO:0007669"/>
    <property type="project" value="UniProtKB-KW"/>
</dbReference>
<dbReference type="Pfam" id="PF00910">
    <property type="entry name" value="RNA_helicase"/>
    <property type="match status" value="1"/>
</dbReference>